<dbReference type="InterPro" id="IPR018490">
    <property type="entry name" value="cNMP-bd_dom_sf"/>
</dbReference>
<keyword evidence="3" id="KW-0812">Transmembrane</keyword>
<dbReference type="GO" id="GO:0016020">
    <property type="term" value="C:membrane"/>
    <property type="evidence" value="ECO:0007669"/>
    <property type="project" value="UniProtKB-SubCell"/>
</dbReference>
<dbReference type="AlphaFoldDB" id="A0A1W2H2Y2"/>
<dbReference type="InterPro" id="IPR014710">
    <property type="entry name" value="RmlC-like_jellyroll"/>
</dbReference>
<dbReference type="PROSITE" id="PS51635">
    <property type="entry name" value="PNPLA"/>
    <property type="match status" value="1"/>
</dbReference>
<evidence type="ECO:0000256" key="1">
    <source>
        <dbReference type="ARBA" id="ARBA00004370"/>
    </source>
</evidence>
<evidence type="ECO:0000313" key="13">
    <source>
        <dbReference type="Proteomes" id="UP000192333"/>
    </source>
</evidence>
<dbReference type="GO" id="GO:0004622">
    <property type="term" value="F:phosphatidylcholine lysophospholipase activity"/>
    <property type="evidence" value="ECO:0007669"/>
    <property type="project" value="UniProtKB-ARBA"/>
</dbReference>
<evidence type="ECO:0000256" key="3">
    <source>
        <dbReference type="ARBA" id="ARBA00022692"/>
    </source>
</evidence>
<dbReference type="Gene3D" id="3.40.1090.10">
    <property type="entry name" value="Cytosolic phospholipase A2 catalytic domain"/>
    <property type="match status" value="2"/>
</dbReference>
<dbReference type="InterPro" id="IPR002641">
    <property type="entry name" value="PNPLA_dom"/>
</dbReference>
<evidence type="ECO:0000256" key="4">
    <source>
        <dbReference type="ARBA" id="ARBA00022801"/>
    </source>
</evidence>
<comment type="subcellular location">
    <subcellularLocation>
        <location evidence="1">Membrane</location>
    </subcellularLocation>
</comment>
<feature type="short sequence motif" description="GXGXXG" evidence="9">
    <location>
        <begin position="320"/>
        <end position="325"/>
    </location>
</feature>
<proteinExistence type="inferred from homology"/>
<keyword evidence="8" id="KW-0472">Membrane</keyword>
<dbReference type="Pfam" id="PF01734">
    <property type="entry name" value="Patatin"/>
    <property type="match status" value="1"/>
</dbReference>
<evidence type="ECO:0000256" key="5">
    <source>
        <dbReference type="ARBA" id="ARBA00022963"/>
    </source>
</evidence>
<dbReference type="InterPro" id="IPR050301">
    <property type="entry name" value="NTE"/>
</dbReference>
<dbReference type="InterPro" id="IPR056556">
    <property type="entry name" value="NTE1_P-loop_dom"/>
</dbReference>
<dbReference type="OrthoDB" id="9770965at2"/>
<dbReference type="InterPro" id="IPR016035">
    <property type="entry name" value="Acyl_Trfase/lysoPLipase"/>
</dbReference>
<dbReference type="CDD" id="cd00038">
    <property type="entry name" value="CAP_ED"/>
    <property type="match status" value="1"/>
</dbReference>
<keyword evidence="4 9" id="KW-0378">Hydrolase</keyword>
<comment type="similarity">
    <text evidence="2">Belongs to the NTE family.</text>
</comment>
<organism evidence="12 13">
    <name type="scientific">Aquiflexum balticum DSM 16537</name>
    <dbReference type="NCBI Taxonomy" id="758820"/>
    <lineage>
        <taxon>Bacteria</taxon>
        <taxon>Pseudomonadati</taxon>
        <taxon>Bacteroidota</taxon>
        <taxon>Cytophagia</taxon>
        <taxon>Cytophagales</taxon>
        <taxon>Cyclobacteriaceae</taxon>
        <taxon>Aquiflexum</taxon>
    </lineage>
</organism>
<keyword evidence="13" id="KW-1185">Reference proteome</keyword>
<dbReference type="STRING" id="758820.SAMN00777080_1413"/>
<dbReference type="PANTHER" id="PTHR14226:SF29">
    <property type="entry name" value="NEUROPATHY TARGET ESTERASE SWS"/>
    <property type="match status" value="1"/>
</dbReference>
<dbReference type="SUPFAM" id="SSF52151">
    <property type="entry name" value="FabD/lysophospholipase-like"/>
    <property type="match status" value="1"/>
</dbReference>
<evidence type="ECO:0000259" key="11">
    <source>
        <dbReference type="PROSITE" id="PS51635"/>
    </source>
</evidence>
<feature type="active site" description="Nucleophile" evidence="9">
    <location>
        <position position="349"/>
    </location>
</feature>
<feature type="domain" description="PNPLA" evidence="11">
    <location>
        <begin position="316"/>
        <end position="477"/>
    </location>
</feature>
<accession>A0A1W2H2Y2</accession>
<evidence type="ECO:0000256" key="7">
    <source>
        <dbReference type="ARBA" id="ARBA00023098"/>
    </source>
</evidence>
<dbReference type="PANTHER" id="PTHR14226">
    <property type="entry name" value="NEUROPATHY TARGET ESTERASE/SWISS CHEESE D.MELANOGASTER"/>
    <property type="match status" value="1"/>
</dbReference>
<dbReference type="SUPFAM" id="SSF51206">
    <property type="entry name" value="cAMP-binding domain-like"/>
    <property type="match status" value="1"/>
</dbReference>
<gene>
    <name evidence="12" type="ORF">SAMN00777080_1413</name>
</gene>
<dbReference type="EMBL" id="LT838813">
    <property type="protein sequence ID" value="SMD42846.1"/>
    <property type="molecule type" value="Genomic_DNA"/>
</dbReference>
<dbReference type="Pfam" id="PF00027">
    <property type="entry name" value="cNMP_binding"/>
    <property type="match status" value="1"/>
</dbReference>
<reference evidence="13" key="1">
    <citation type="submission" date="2017-04" db="EMBL/GenBank/DDBJ databases">
        <authorList>
            <person name="Varghese N."/>
            <person name="Submissions S."/>
        </authorList>
    </citation>
    <scope>NUCLEOTIDE SEQUENCE [LARGE SCALE GENOMIC DNA]</scope>
    <source>
        <strain evidence="13">DSM 16537</strain>
    </source>
</reference>
<keyword evidence="6" id="KW-1133">Transmembrane helix</keyword>
<dbReference type="PROSITE" id="PS50042">
    <property type="entry name" value="CNMP_BINDING_3"/>
    <property type="match status" value="1"/>
</dbReference>
<dbReference type="SMART" id="SM00100">
    <property type="entry name" value="cNMP"/>
    <property type="match status" value="1"/>
</dbReference>
<protein>
    <submittedName>
        <fullName evidence="12">Predicted esterase of the alpha-beta hydrolase superfamily</fullName>
    </submittedName>
</protein>
<keyword evidence="7 9" id="KW-0443">Lipid metabolism</keyword>
<keyword evidence="5 9" id="KW-0442">Lipid degradation</keyword>
<dbReference type="Gene3D" id="2.60.120.10">
    <property type="entry name" value="Jelly Rolls"/>
    <property type="match status" value="1"/>
</dbReference>
<evidence type="ECO:0000313" key="12">
    <source>
        <dbReference type="EMBL" id="SMD42846.1"/>
    </source>
</evidence>
<name>A0A1W2H2Y2_9BACT</name>
<sequence length="595" mass="67478">MEMKNKFDDHYRELLSNLFGEMEESSLKQIFEGGKKTELDTGQYLFRQGDAENDLYVVLSGRLRAINEDKNGVTILGDIAEGEPVGELALFTDEPRMAAVLAIRKSLVLKISKSEFHAVVAKNPQFASALTKFVINRMRRNVLEQKVEAAPKNIVFIQLQEDYDLGPWINEIKNNLDSLFLQPQVLDRSSKKSDSSATVLELLESHKGVNLLVCSGQDSEWTKQCLLYADLIILASDFNAEANLYDLEKDHKLYENNILNRKKYLLLLHPEDSPVPENTSRWFKNRNINLHIHARKNNITDMRRLCRIITNQAVGLVLGGSGAKGYAHTGAVKALLNSGVEFDFVGGSSAGALYGIGMTFADFDFDKINHICEESTSEEFGINDFFLTFLSKNSGQKIGEFSHKIFGETNLEDLWITSYCVSTDMTNNEVKIHNTGLVWQQIQESFSSPGIFPPVVVEDQVYVDGGLSENIPIDPMYRYPIKHIIAVSLTGSEPEKIDLNHLPSVWDQIKGKFKKKTRYDNPVATTVMLNSMTFNPRQREEINKSKVSLYFEINLRAVSLLNDANWKRVVKKGHDQTRSYLEELPVEEKFWIKNS</sequence>
<feature type="short sequence motif" description="GXSXG" evidence="9">
    <location>
        <begin position="347"/>
        <end position="351"/>
    </location>
</feature>
<feature type="active site" description="Proton acceptor" evidence="9">
    <location>
        <position position="464"/>
    </location>
</feature>
<evidence type="ECO:0000256" key="9">
    <source>
        <dbReference type="PROSITE-ProRule" id="PRU01161"/>
    </source>
</evidence>
<evidence type="ECO:0000256" key="8">
    <source>
        <dbReference type="ARBA" id="ARBA00023136"/>
    </source>
</evidence>
<evidence type="ECO:0000256" key="6">
    <source>
        <dbReference type="ARBA" id="ARBA00022989"/>
    </source>
</evidence>
<dbReference type="InterPro" id="IPR000595">
    <property type="entry name" value="cNMP-bd_dom"/>
</dbReference>
<feature type="short sequence motif" description="DGA/G" evidence="9">
    <location>
        <begin position="464"/>
        <end position="466"/>
    </location>
</feature>
<evidence type="ECO:0000256" key="2">
    <source>
        <dbReference type="ARBA" id="ARBA00006636"/>
    </source>
</evidence>
<feature type="domain" description="Cyclic nucleotide-binding" evidence="10">
    <location>
        <begin position="18"/>
        <end position="120"/>
    </location>
</feature>
<dbReference type="GO" id="GO:0016042">
    <property type="term" value="P:lipid catabolic process"/>
    <property type="evidence" value="ECO:0007669"/>
    <property type="project" value="UniProtKB-UniRule"/>
</dbReference>
<dbReference type="Proteomes" id="UP000192333">
    <property type="component" value="Chromosome I"/>
</dbReference>
<evidence type="ECO:0000259" key="10">
    <source>
        <dbReference type="PROSITE" id="PS50042"/>
    </source>
</evidence>
<dbReference type="Pfam" id="PF24179">
    <property type="entry name" value="NTE_Ploop"/>
    <property type="match status" value="1"/>
</dbReference>